<feature type="non-terminal residue" evidence="1">
    <location>
        <position position="1"/>
    </location>
</feature>
<accession>A0AAV2SSE5</accession>
<evidence type="ECO:0000313" key="1">
    <source>
        <dbReference type="EMBL" id="CAL4234720.1"/>
    </source>
</evidence>
<evidence type="ECO:0000313" key="2">
    <source>
        <dbReference type="Proteomes" id="UP001497623"/>
    </source>
</evidence>
<proteinExistence type="predicted"/>
<comment type="caution">
    <text evidence="1">The sequence shown here is derived from an EMBL/GenBank/DDBJ whole genome shotgun (WGS) entry which is preliminary data.</text>
</comment>
<gene>
    <name evidence="1" type="ORF">MNOR_LOCUS40005</name>
</gene>
<dbReference type="EMBL" id="CAXKWB010113505">
    <property type="protein sequence ID" value="CAL4234720.1"/>
    <property type="molecule type" value="Genomic_DNA"/>
</dbReference>
<dbReference type="AlphaFoldDB" id="A0AAV2SSE5"/>
<protein>
    <submittedName>
        <fullName evidence="1">Uncharacterized protein</fullName>
    </submittedName>
</protein>
<reference evidence="1 2" key="1">
    <citation type="submission" date="2024-05" db="EMBL/GenBank/DDBJ databases">
        <authorList>
            <person name="Wallberg A."/>
        </authorList>
    </citation>
    <scope>NUCLEOTIDE SEQUENCE [LARGE SCALE GENOMIC DNA]</scope>
</reference>
<sequence length="120" mass="14136">AKSTGMFKHVIPNTKIRKSKYNKPWFNTLCKNSKDNYKKLKKSLPDHQTDDNKAVLNKFAKKHNKLIRREKRKFDKDFNAKLKSLKASDPGEYWKIINQGKKKTESAIYHSTPWLITSKN</sequence>
<dbReference type="Proteomes" id="UP001497623">
    <property type="component" value="Unassembled WGS sequence"/>
</dbReference>
<name>A0AAV2SSE5_MEGNR</name>
<keyword evidence="2" id="KW-1185">Reference proteome</keyword>
<organism evidence="1 2">
    <name type="scientific">Meganyctiphanes norvegica</name>
    <name type="common">Northern krill</name>
    <name type="synonym">Thysanopoda norvegica</name>
    <dbReference type="NCBI Taxonomy" id="48144"/>
    <lineage>
        <taxon>Eukaryota</taxon>
        <taxon>Metazoa</taxon>
        <taxon>Ecdysozoa</taxon>
        <taxon>Arthropoda</taxon>
        <taxon>Crustacea</taxon>
        <taxon>Multicrustacea</taxon>
        <taxon>Malacostraca</taxon>
        <taxon>Eumalacostraca</taxon>
        <taxon>Eucarida</taxon>
        <taxon>Euphausiacea</taxon>
        <taxon>Euphausiidae</taxon>
        <taxon>Meganyctiphanes</taxon>
    </lineage>
</organism>